<comment type="caution">
    <text evidence="5">The sequence shown here is derived from an EMBL/GenBank/DDBJ whole genome shotgun (WGS) entry which is preliminary data.</text>
</comment>
<dbReference type="InterPro" id="IPR003593">
    <property type="entry name" value="AAA+_ATPase"/>
</dbReference>
<evidence type="ECO:0000256" key="2">
    <source>
        <dbReference type="ARBA" id="ARBA00022679"/>
    </source>
</evidence>
<accession>A0AAE3A1M7</accession>
<dbReference type="SMART" id="SM00382">
    <property type="entry name" value="AAA"/>
    <property type="match status" value="1"/>
</dbReference>
<feature type="domain" description="AAA+ ATPase" evidence="4">
    <location>
        <begin position="348"/>
        <end position="594"/>
    </location>
</feature>
<dbReference type="InterPro" id="IPR001525">
    <property type="entry name" value="C5_MeTfrase"/>
</dbReference>
<dbReference type="PANTHER" id="PTHR43581:SF2">
    <property type="entry name" value="EXCINUCLEASE ATPASE SUBUNIT"/>
    <property type="match status" value="1"/>
</dbReference>
<dbReference type="RefSeq" id="WP_118502132.1">
    <property type="nucleotide sequence ID" value="NZ_JAJEPV010000028.1"/>
</dbReference>
<dbReference type="Gene3D" id="3.40.50.300">
    <property type="entry name" value="P-loop containing nucleotide triphosphate hydrolases"/>
    <property type="match status" value="1"/>
</dbReference>
<keyword evidence="6" id="KW-1185">Reference proteome</keyword>
<dbReference type="GO" id="GO:0008168">
    <property type="term" value="F:methyltransferase activity"/>
    <property type="evidence" value="ECO:0007669"/>
    <property type="project" value="UniProtKB-KW"/>
</dbReference>
<dbReference type="SUPFAM" id="SSF53335">
    <property type="entry name" value="S-adenosyl-L-methionine-dependent methyltransferases"/>
    <property type="match status" value="1"/>
</dbReference>
<dbReference type="GO" id="GO:0005524">
    <property type="term" value="F:ATP binding"/>
    <property type="evidence" value="ECO:0007669"/>
    <property type="project" value="InterPro"/>
</dbReference>
<dbReference type="PANTHER" id="PTHR43581">
    <property type="entry name" value="ATP/GTP PHOSPHATASE"/>
    <property type="match status" value="1"/>
</dbReference>
<evidence type="ECO:0000313" key="5">
    <source>
        <dbReference type="EMBL" id="MCC2120232.1"/>
    </source>
</evidence>
<dbReference type="SUPFAM" id="SSF52540">
    <property type="entry name" value="P-loop containing nucleoside triphosphate hydrolases"/>
    <property type="match status" value="1"/>
</dbReference>
<dbReference type="Gene3D" id="3.40.50.150">
    <property type="entry name" value="Vaccinia Virus protein VP39"/>
    <property type="match status" value="1"/>
</dbReference>
<dbReference type="EMBL" id="JAJEPV010000028">
    <property type="protein sequence ID" value="MCC2120232.1"/>
    <property type="molecule type" value="Genomic_DNA"/>
</dbReference>
<sequence length="803" mass="92644">MEKRVLDLNAGLGGRIYAFEKAGFEISAVIDKDFENCAIISSWVNTDKIINRNLLELKPNELPDADIITAKYIQHSSYELEHMKYDMVVSENTAIFNIILQKNPILFLLEVPVSSIISRKQDLEDYMQKFYEIGYSISYVIYDEMSFSGYPIAGRQGYILGCKMNENVSLLFPQPLYGSPEKKLILETSEEIYPWYRKVNLSYNDWERECMYLRTGKKIVKTQKIHMGYMRENYFVDAIGPRRFTHNELAMLKGLPKYNYNKQSNKSRMYNKIAYATNAYVVEAIVNQINDSIYKVNPKSVHSETTQIHKKVIKKNRESERILFPKRVLKEIRIEKLKGINNLVLKFDKKMVALMGVNGCGKSTILHALACAYTPYEKGEDYKFCYFFTPNPDASWKGSSFTLINYDFNEKKEISKKYEKQEDRWARYASRPQRDTYFMGISSSIPEIELEKKTSFINYTSKKLNDKLTEKIVKDASYILNKNYEELLSHETGRKKYMGVRTKDGIVYSALSMGAGEQRVIKILQTAYSAYQYSLILIDEIDLLLHVDAFRKLIQTLSYIATDRNLQIIFTTHSLEMQHLGQYADIRYIEQQKDKMLVYNSINPDLLYKMSGEIKRKYSIYVEDGFAAAIVQKIARELNMLRHISTIIYGSAENAFTVAAGKVLSGEDTESILIVIDGDKFTTQEEKRNQLKKVLTGTESGHDEKIEQALSTIVQFNLPPNSTPEKYIHSLLIAMDDSQECVVCAKNITGVSNSHEWIGNIVEQMGIGEQAYSTIMDVASEHPSWGRYVSNVKEWIMSKREEI</sequence>
<dbReference type="GO" id="GO:0009307">
    <property type="term" value="P:DNA restriction-modification system"/>
    <property type="evidence" value="ECO:0007669"/>
    <property type="project" value="UniProtKB-KW"/>
</dbReference>
<dbReference type="GO" id="GO:0032259">
    <property type="term" value="P:methylation"/>
    <property type="evidence" value="ECO:0007669"/>
    <property type="project" value="UniProtKB-KW"/>
</dbReference>
<evidence type="ECO:0000256" key="3">
    <source>
        <dbReference type="ARBA" id="ARBA00022747"/>
    </source>
</evidence>
<dbReference type="Pfam" id="PF00145">
    <property type="entry name" value="DNA_methylase"/>
    <property type="match status" value="1"/>
</dbReference>
<dbReference type="GO" id="GO:0016887">
    <property type="term" value="F:ATP hydrolysis activity"/>
    <property type="evidence" value="ECO:0007669"/>
    <property type="project" value="InterPro"/>
</dbReference>
<keyword evidence="2" id="KW-0808">Transferase</keyword>
<proteinExistence type="predicted"/>
<name>A0AAE3A1M7_9FIRM</name>
<reference evidence="5 6" key="1">
    <citation type="submission" date="2021-10" db="EMBL/GenBank/DDBJ databases">
        <title>Anaerobic single-cell dispensing facilitates the cultivation of human gut bacteria.</title>
        <authorList>
            <person name="Afrizal A."/>
        </authorList>
    </citation>
    <scope>NUCLEOTIDE SEQUENCE [LARGE SCALE GENOMIC DNA]</scope>
    <source>
        <strain evidence="5 6">CLA-AA-H273</strain>
    </source>
</reference>
<dbReference type="Proteomes" id="UP001197795">
    <property type="component" value="Unassembled WGS sequence"/>
</dbReference>
<organism evidence="5 6">
    <name type="scientific">Waltera acetigignens</name>
    <dbReference type="NCBI Taxonomy" id="2981769"/>
    <lineage>
        <taxon>Bacteria</taxon>
        <taxon>Bacillati</taxon>
        <taxon>Bacillota</taxon>
        <taxon>Clostridia</taxon>
        <taxon>Lachnospirales</taxon>
        <taxon>Lachnospiraceae</taxon>
        <taxon>Waltera</taxon>
    </lineage>
</organism>
<evidence type="ECO:0000256" key="1">
    <source>
        <dbReference type="ARBA" id="ARBA00022603"/>
    </source>
</evidence>
<evidence type="ECO:0000259" key="4">
    <source>
        <dbReference type="SMART" id="SM00382"/>
    </source>
</evidence>
<dbReference type="AlphaFoldDB" id="A0AAE3A1M7"/>
<keyword evidence="1" id="KW-0489">Methyltransferase</keyword>
<dbReference type="Gene3D" id="3.90.120.10">
    <property type="entry name" value="DNA Methylase, subunit A, domain 2"/>
    <property type="match status" value="1"/>
</dbReference>
<dbReference type="InterPro" id="IPR029063">
    <property type="entry name" value="SAM-dependent_MTases_sf"/>
</dbReference>
<gene>
    <name evidence="5" type="ORF">LKD75_11670</name>
</gene>
<dbReference type="InterPro" id="IPR051396">
    <property type="entry name" value="Bact_Antivir_Def_Nuclease"/>
</dbReference>
<dbReference type="InterPro" id="IPR027417">
    <property type="entry name" value="P-loop_NTPase"/>
</dbReference>
<dbReference type="Pfam" id="PF13175">
    <property type="entry name" value="AAA_15"/>
    <property type="match status" value="1"/>
</dbReference>
<protein>
    <submittedName>
        <fullName evidence="5">AAA family ATPase</fullName>
    </submittedName>
</protein>
<evidence type="ECO:0000313" key="6">
    <source>
        <dbReference type="Proteomes" id="UP001197795"/>
    </source>
</evidence>
<keyword evidence="3" id="KW-0680">Restriction system</keyword>
<dbReference type="InterPro" id="IPR041685">
    <property type="entry name" value="AAA_GajA/Old/RecF-like"/>
</dbReference>